<evidence type="ECO:0000313" key="9">
    <source>
        <dbReference type="EMBL" id="KGJ22519.1"/>
    </source>
</evidence>
<dbReference type="InterPro" id="IPR050256">
    <property type="entry name" value="Glycosyltransferase_2"/>
</dbReference>
<dbReference type="GO" id="GO:0009103">
    <property type="term" value="P:lipopolysaccharide biosynthetic process"/>
    <property type="evidence" value="ECO:0007669"/>
    <property type="project" value="UniProtKB-KW"/>
</dbReference>
<dbReference type="GO" id="GO:0099621">
    <property type="term" value="F:undecaprenyl-phosphate 4-deoxy-4-formamido-L-arabinose transferase activity"/>
    <property type="evidence" value="ECO:0007669"/>
    <property type="project" value="TreeGrafter"/>
</dbReference>
<dbReference type="SUPFAM" id="SSF53448">
    <property type="entry name" value="Nucleotide-diphospho-sugar transferases"/>
    <property type="match status" value="1"/>
</dbReference>
<keyword evidence="5" id="KW-0448">Lipopolysaccharide biosynthesis</keyword>
<reference evidence="9 10" key="2">
    <citation type="submission" date="2014-10" db="EMBL/GenBank/DDBJ databases">
        <title>Paracoccus sanguinis sp. nov., isolated from clinical specimens of New York State patients.</title>
        <authorList>
            <person name="Mingle L.A."/>
            <person name="Cole J.A."/>
            <person name="Lapierre P."/>
            <person name="Musser K.A."/>
        </authorList>
    </citation>
    <scope>NUCLEOTIDE SEQUENCE [LARGE SCALE GENOMIC DNA]</scope>
    <source>
        <strain evidence="9 10">5503</strain>
    </source>
</reference>
<dbReference type="FunFam" id="3.90.550.10:FF:000170">
    <property type="entry name" value="Dolichol-phosphate mannosyltransferase"/>
    <property type="match status" value="1"/>
</dbReference>
<accession>A0A099GIB4</accession>
<keyword evidence="2 9" id="KW-0328">Glycosyltransferase</keyword>
<reference evidence="9 10" key="1">
    <citation type="submission" date="2014-09" db="EMBL/GenBank/DDBJ databases">
        <authorList>
            <person name="McGinnis J.M."/>
            <person name="Wolfgang W.J."/>
        </authorList>
    </citation>
    <scope>NUCLEOTIDE SEQUENCE [LARGE SCALE GENOMIC DNA]</scope>
    <source>
        <strain evidence="9 10">5503</strain>
    </source>
</reference>
<keyword evidence="3 9" id="KW-0808">Transferase</keyword>
<dbReference type="PANTHER" id="PTHR48090">
    <property type="entry name" value="UNDECAPRENYL-PHOSPHATE 4-DEOXY-4-FORMAMIDO-L-ARABINOSE TRANSFERASE-RELATED"/>
    <property type="match status" value="1"/>
</dbReference>
<keyword evidence="7" id="KW-0472">Membrane</keyword>
<dbReference type="PANTHER" id="PTHR48090:SF3">
    <property type="entry name" value="UNDECAPRENYL-PHOSPHATE 4-DEOXY-4-FORMAMIDO-L-ARABINOSE TRANSFERASE"/>
    <property type="match status" value="1"/>
</dbReference>
<protein>
    <submittedName>
        <fullName evidence="9">Dolichol-phosphate mannosyltransferase</fullName>
    </submittedName>
</protein>
<evidence type="ECO:0000256" key="4">
    <source>
        <dbReference type="ARBA" id="ARBA00022692"/>
    </source>
</evidence>
<dbReference type="AlphaFoldDB" id="A0A099GIB4"/>
<evidence type="ECO:0000256" key="6">
    <source>
        <dbReference type="ARBA" id="ARBA00022989"/>
    </source>
</evidence>
<dbReference type="InterPro" id="IPR001173">
    <property type="entry name" value="Glyco_trans_2-like"/>
</dbReference>
<dbReference type="InterPro" id="IPR029044">
    <property type="entry name" value="Nucleotide-diphossugar_trans"/>
</dbReference>
<keyword evidence="1" id="KW-1003">Cell membrane</keyword>
<dbReference type="EMBL" id="JRKQ01000029">
    <property type="protein sequence ID" value="KGJ22519.1"/>
    <property type="molecule type" value="Genomic_DNA"/>
</dbReference>
<dbReference type="Pfam" id="PF00535">
    <property type="entry name" value="Glycos_transf_2"/>
    <property type="match status" value="1"/>
</dbReference>
<keyword evidence="4" id="KW-0812">Transmembrane</keyword>
<proteinExistence type="predicted"/>
<evidence type="ECO:0000256" key="7">
    <source>
        <dbReference type="ARBA" id="ARBA00023136"/>
    </source>
</evidence>
<evidence type="ECO:0000256" key="2">
    <source>
        <dbReference type="ARBA" id="ARBA00022676"/>
    </source>
</evidence>
<keyword evidence="6" id="KW-1133">Transmembrane helix</keyword>
<evidence type="ECO:0000256" key="3">
    <source>
        <dbReference type="ARBA" id="ARBA00022679"/>
    </source>
</evidence>
<dbReference type="GO" id="GO:0005886">
    <property type="term" value="C:plasma membrane"/>
    <property type="evidence" value="ECO:0007669"/>
    <property type="project" value="TreeGrafter"/>
</dbReference>
<gene>
    <name evidence="9" type="ORF">IX56_07645</name>
</gene>
<sequence>MPCRNEAGNIGPLIDEIEAALTPLCPFEVIVVDDGSTDETAARVLGMAADRPWLRLLGHPRSGGQSAAVHNGVLSARAGIIATLDGDGQNPPAELPKLLAPLIDGPETLALVAGQRVGRQDTASKRLASKAANRLRARVLADETRDTGCGLKAFRREAYLALPFFDHQHRYLPALFARDGWQIAHVDVAHRARGAGRSNYSNLQRGLVGISDLAGVAWLLRRRKTVRATERRPEETP</sequence>
<organism evidence="9 10">
    <name type="scientific">Paracoccus sanguinis</name>
    <dbReference type="NCBI Taxonomy" id="1545044"/>
    <lineage>
        <taxon>Bacteria</taxon>
        <taxon>Pseudomonadati</taxon>
        <taxon>Pseudomonadota</taxon>
        <taxon>Alphaproteobacteria</taxon>
        <taxon>Rhodobacterales</taxon>
        <taxon>Paracoccaceae</taxon>
        <taxon>Paracoccus</taxon>
    </lineage>
</organism>
<evidence type="ECO:0000313" key="10">
    <source>
        <dbReference type="Proteomes" id="UP000029858"/>
    </source>
</evidence>
<name>A0A099GIB4_9RHOB</name>
<dbReference type="CDD" id="cd04179">
    <property type="entry name" value="DPM_DPG-synthase_like"/>
    <property type="match status" value="1"/>
</dbReference>
<comment type="caution">
    <text evidence="9">The sequence shown here is derived from an EMBL/GenBank/DDBJ whole genome shotgun (WGS) entry which is preliminary data.</text>
</comment>
<evidence type="ECO:0000256" key="1">
    <source>
        <dbReference type="ARBA" id="ARBA00022475"/>
    </source>
</evidence>
<feature type="domain" description="Glycosyltransferase 2-like" evidence="8">
    <location>
        <begin position="1"/>
        <end position="159"/>
    </location>
</feature>
<evidence type="ECO:0000256" key="5">
    <source>
        <dbReference type="ARBA" id="ARBA00022985"/>
    </source>
</evidence>
<dbReference type="Proteomes" id="UP000029858">
    <property type="component" value="Unassembled WGS sequence"/>
</dbReference>
<evidence type="ECO:0000259" key="8">
    <source>
        <dbReference type="Pfam" id="PF00535"/>
    </source>
</evidence>
<dbReference type="Gene3D" id="3.90.550.10">
    <property type="entry name" value="Spore Coat Polysaccharide Biosynthesis Protein SpsA, Chain A"/>
    <property type="match status" value="1"/>
</dbReference>